<feature type="domain" description="Gp5/Type VI secretion system Vgr C-terminal trimerisation" evidence="1">
    <location>
        <begin position="471"/>
        <end position="578"/>
    </location>
</feature>
<dbReference type="InterPro" id="IPR017847">
    <property type="entry name" value="T6SS_RhsGE_Vgr_subset"/>
</dbReference>
<sequence length="758" mass="82170">MSRRKVDIALELGGGAAGAPGSGLNVPAAEALRVVAVRVVEGISKLTHVEAELASHDALDFAGAIGGDATLSILFDGVPARTWAVRLGQARFAGIDDGAMHYKLDLYPRLWFLRNTRNTRKFRNMSATDIVSKVLSEGQVPFTWKTTRTPPVRKYCVQYRESNLAFVLRLLEFEGIYYTFTGEDVLELGDASGSADSVEGASHYELIDAAGALERDEIGVYSWRRRARVASGKASVNDFNWKKPRLNLLTSKAADLDTELETYDYPTGFRNPKDGEYLAQIRLEAQRVPSRTSEGLSTVPAFAPLRKLSFGDDGGAGFGGEHLLIDVEHVAHNAVYPRALTLPTGKVYENRFVAIPGDAPFRPAWETPRPVIEGTHTAMVRGPSGAEIHTDKYGRFRAQTHWDREAKGTDEDSRWVRPLQECATSMVLARVGWEMSLAYIDGDPDRPVGVARNINGVMVPTYAQPAQKTVMTIKTPTSPKSGGFNELRLEDNAGSQHFYVRAERDLVGVVKHDKTERIGNNETHFVSVHMNRSIENDQTVSIGANSTTSAGNDYRLEVKGDRSISVGGNETIEVGATAGSSVFGSDQETVGSVRMTQAGLTSTGSINRKTEKDIQRLVGGAFVAVSKENVQTQVQENYTEVVGGAKLTTTKNGSISQVVSDEKKLVVGGAVLRESGEDMGVGAEKTEVNVASTATLTSAERVEYRGKVVLLEARESLSFKGPGTEVTLTPDKTTFKGIVLLQPGDKLVTTGGPDNITK</sequence>
<dbReference type="RefSeq" id="WP_044239995.1">
    <property type="nucleotide sequence ID" value="NZ_ASRX01000016.1"/>
</dbReference>
<dbReference type="SUPFAM" id="SSF69255">
    <property type="entry name" value="gp5 N-terminal domain-like"/>
    <property type="match status" value="1"/>
</dbReference>
<dbReference type="NCBIfam" id="TIGR03361">
    <property type="entry name" value="VI_Rhs_Vgr"/>
    <property type="match status" value="1"/>
</dbReference>
<dbReference type="Gene3D" id="2.40.50.230">
    <property type="entry name" value="Gp5 N-terminal domain"/>
    <property type="match status" value="1"/>
</dbReference>
<dbReference type="Gene3D" id="2.30.110.50">
    <property type="match status" value="1"/>
</dbReference>
<dbReference type="STRING" id="1192034.CAP_1937"/>
<name>A0A017TBW0_9BACT</name>
<proteinExistence type="predicted"/>
<comment type="caution">
    <text evidence="2">The sequence shown here is derived from an EMBL/GenBank/DDBJ whole genome shotgun (WGS) entry which is preliminary data.</text>
</comment>
<dbReference type="InterPro" id="IPR006533">
    <property type="entry name" value="T6SS_Vgr_RhsGE"/>
</dbReference>
<dbReference type="OrthoDB" id="5478310at2"/>
<evidence type="ECO:0000313" key="3">
    <source>
        <dbReference type="Proteomes" id="UP000019678"/>
    </source>
</evidence>
<dbReference type="eggNOG" id="COG3501">
    <property type="taxonomic scope" value="Bacteria"/>
</dbReference>
<evidence type="ECO:0000313" key="2">
    <source>
        <dbReference type="EMBL" id="EYF06407.1"/>
    </source>
</evidence>
<reference evidence="2 3" key="1">
    <citation type="submission" date="2013-05" db="EMBL/GenBank/DDBJ databases">
        <title>Genome assembly of Chondromyces apiculatus DSM 436.</title>
        <authorList>
            <person name="Sharma G."/>
            <person name="Khatri I."/>
            <person name="Kaur C."/>
            <person name="Mayilraj S."/>
            <person name="Subramanian S."/>
        </authorList>
    </citation>
    <scope>NUCLEOTIDE SEQUENCE [LARGE SCALE GENOMIC DNA]</scope>
    <source>
        <strain evidence="2 3">DSM 436</strain>
    </source>
</reference>
<dbReference type="Gene3D" id="3.55.50.10">
    <property type="entry name" value="Baseplate protein-like domains"/>
    <property type="match status" value="1"/>
</dbReference>
<dbReference type="EMBL" id="ASRX01000016">
    <property type="protein sequence ID" value="EYF06407.1"/>
    <property type="molecule type" value="Genomic_DNA"/>
</dbReference>
<dbReference type="Pfam" id="PF05954">
    <property type="entry name" value="Phage_GPD"/>
    <property type="match status" value="1"/>
</dbReference>
<dbReference type="NCBIfam" id="TIGR01646">
    <property type="entry name" value="vgr_GE"/>
    <property type="match status" value="1"/>
</dbReference>
<dbReference type="SUPFAM" id="SSF69349">
    <property type="entry name" value="Phage fibre proteins"/>
    <property type="match status" value="1"/>
</dbReference>
<dbReference type="InterPro" id="IPR054030">
    <property type="entry name" value="Gp5_Vgr_C"/>
</dbReference>
<dbReference type="AlphaFoldDB" id="A0A017TBW0"/>
<organism evidence="2 3">
    <name type="scientific">Chondromyces apiculatus DSM 436</name>
    <dbReference type="NCBI Taxonomy" id="1192034"/>
    <lineage>
        <taxon>Bacteria</taxon>
        <taxon>Pseudomonadati</taxon>
        <taxon>Myxococcota</taxon>
        <taxon>Polyangia</taxon>
        <taxon>Polyangiales</taxon>
        <taxon>Polyangiaceae</taxon>
        <taxon>Chondromyces</taxon>
    </lineage>
</organism>
<evidence type="ECO:0000259" key="1">
    <source>
        <dbReference type="Pfam" id="PF22178"/>
    </source>
</evidence>
<keyword evidence="3" id="KW-1185">Reference proteome</keyword>
<accession>A0A017TBW0</accession>
<dbReference type="Gene3D" id="4.10.220.110">
    <property type="match status" value="1"/>
</dbReference>
<protein>
    <recommendedName>
        <fullName evidence="1">Gp5/Type VI secretion system Vgr C-terminal trimerisation domain-containing protein</fullName>
    </recommendedName>
</protein>
<dbReference type="SUPFAM" id="SSF69279">
    <property type="entry name" value="Phage tail proteins"/>
    <property type="match status" value="2"/>
</dbReference>
<gene>
    <name evidence="2" type="ORF">CAP_1937</name>
</gene>
<dbReference type="Proteomes" id="UP000019678">
    <property type="component" value="Unassembled WGS sequence"/>
</dbReference>
<dbReference type="InterPro" id="IPR037026">
    <property type="entry name" value="Vgr_OB-fold_dom_sf"/>
</dbReference>
<dbReference type="Pfam" id="PF22178">
    <property type="entry name" value="Gp5_trimer_C"/>
    <property type="match status" value="1"/>
</dbReference>